<name>V4AA87_LOTGI</name>
<dbReference type="HOGENOM" id="CLU_275374_0_0_1"/>
<evidence type="ECO:0000313" key="4">
    <source>
        <dbReference type="Proteomes" id="UP000030746"/>
    </source>
</evidence>
<feature type="compositionally biased region" description="Polar residues" evidence="2">
    <location>
        <begin position="826"/>
        <end position="844"/>
    </location>
</feature>
<dbReference type="GeneID" id="20239221"/>
<dbReference type="EMBL" id="KB202163">
    <property type="protein sequence ID" value="ESO91985.1"/>
    <property type="molecule type" value="Genomic_DNA"/>
</dbReference>
<feature type="compositionally biased region" description="Basic and acidic residues" evidence="2">
    <location>
        <begin position="911"/>
        <end position="924"/>
    </location>
</feature>
<feature type="region of interest" description="Disordered" evidence="2">
    <location>
        <begin position="746"/>
        <end position="768"/>
    </location>
</feature>
<dbReference type="RefSeq" id="XP_009057297.1">
    <property type="nucleotide sequence ID" value="XM_009059049.1"/>
</dbReference>
<feature type="compositionally biased region" description="Polar residues" evidence="2">
    <location>
        <begin position="560"/>
        <end position="611"/>
    </location>
</feature>
<feature type="region of interest" description="Disordered" evidence="2">
    <location>
        <begin position="1087"/>
        <end position="1117"/>
    </location>
</feature>
<feature type="region of interest" description="Disordered" evidence="2">
    <location>
        <begin position="798"/>
        <end position="895"/>
    </location>
</feature>
<feature type="compositionally biased region" description="Low complexity" evidence="2">
    <location>
        <begin position="953"/>
        <end position="962"/>
    </location>
</feature>
<feature type="compositionally biased region" description="Polar residues" evidence="2">
    <location>
        <begin position="1090"/>
        <end position="1111"/>
    </location>
</feature>
<dbReference type="AlphaFoldDB" id="V4AA87"/>
<feature type="compositionally biased region" description="Polar residues" evidence="2">
    <location>
        <begin position="225"/>
        <end position="234"/>
    </location>
</feature>
<evidence type="ECO:0000256" key="1">
    <source>
        <dbReference type="SAM" id="Coils"/>
    </source>
</evidence>
<evidence type="ECO:0000313" key="3">
    <source>
        <dbReference type="EMBL" id="ESO91985.1"/>
    </source>
</evidence>
<feature type="compositionally biased region" description="Polar residues" evidence="2">
    <location>
        <begin position="855"/>
        <end position="889"/>
    </location>
</feature>
<dbReference type="Proteomes" id="UP000030746">
    <property type="component" value="Unassembled WGS sequence"/>
</dbReference>
<feature type="compositionally biased region" description="Basic and acidic residues" evidence="2">
    <location>
        <begin position="798"/>
        <end position="825"/>
    </location>
</feature>
<feature type="compositionally biased region" description="Polar residues" evidence="2">
    <location>
        <begin position="927"/>
        <end position="952"/>
    </location>
</feature>
<sequence>MAYWLNSGSPNFRRIYSSYILDRRKFSYEAEALQQQIADLRRETMILNQQTNTQNIPIIDDDDITNIDDEEEFFPSGYINNRDSVDSDRTSWDVVSSHYIINRDSVDSDRTSWDVNDVKSPPYSTQSLGRRLGAAGRKWGSRTSLNFEKSYFEFDDLDDDFRTDTPEVIYYPENDLESVKSYESSFSVYANKTNKLTRRYGTLDDDSESTDPVSLDDMEEEDDSTGLSNPSTPSDPDKGLLSTTPDKDKFVKENFENVAFTPIAPEKFHKALDHIEEEINSNVIRPFSPRLSISARFLSRAQQAGLKSTFNSLQKSENWLDLHELFMDEEISYCDIKNIINLIHKSKSNMARAVDETRRRLIAMGWDGDNNDINNEDNKPPSPPTKLESNVSSFKLEDNLTSPKSILNSGKRSSPSPKSPRRFWLTNDQAKQRQERLSLPKLPISKFLQSQMGKTTPPPSKPNYRSRLPSVKSPLPRKMVASPKFKRSEKVFEDDEDDDSSISSSTSSLRLRGSQPNLRSVKTEDKRRSTPNLRSSLDSALSQSPEGKRGSGGQSYLKPTKSSNAKILRSSSASTLPSVKPELSQTGSLSKATSLTSLNGTKSEQSTTQQYQKKRPSQVKKSSRLSSSKLAQYASTPNLACVEEDDEEEPQTNLLNLSNLTKSVPDINDLDDTSTASSSENPPKPLANASRRPGLRTRFSGFKKDRDSSVDSGGASIDKRLPRRSLNVGSSISAECQGVRRSLSPLMNQNRDSGLMPPPLNISRKKPDSILKHSIKRRSQPELSLDEAKDILMGRSKSGRDFFSKDKENKISTDANTPEKLEQSDNSKSGKTPPQTSATSSHRTLPQVGGHRASPQLNSASTKQVQPNSNNQTHKTPPHSTTPLVTSQPDDMDEKQPSIKDRIALYYSHMTPDKEPSEPREPRSRSASQSDIKVSPHSVTSTTTLDLNISSRSQSDTGVGSDTDTDSEIKRPDKTTSHPRLTLVTNNHDIDNGVSLTTPVVSSSLDQLRLDPVKINRSKLSLPVTPDYNSQDFFTNCSEAVADLKNAIQRLKQIHIQSCNIKDGNSEQVQALLGQAFQEAHHTFADLSAKTPTDTTDKTLSYPNQPETSTKPCEPSSEDDMVLAKAMSMMEPLLNKFSSRISEQVVEKLKTKSDKTGTIV</sequence>
<dbReference type="KEGG" id="lgi:LOTGIDRAFT_162988"/>
<feature type="compositionally biased region" description="Basic and acidic residues" evidence="2">
    <location>
        <begin position="967"/>
        <end position="976"/>
    </location>
</feature>
<proteinExistence type="predicted"/>
<feature type="region of interest" description="Disordered" evidence="2">
    <location>
        <begin position="200"/>
        <end position="245"/>
    </location>
</feature>
<feature type="compositionally biased region" description="Polar residues" evidence="2">
    <location>
        <begin position="387"/>
        <end position="410"/>
    </location>
</feature>
<feature type="region of interest" description="Disordered" evidence="2">
    <location>
        <begin position="910"/>
        <end position="986"/>
    </location>
</feature>
<organism evidence="3 4">
    <name type="scientific">Lottia gigantea</name>
    <name type="common">Giant owl limpet</name>
    <dbReference type="NCBI Taxonomy" id="225164"/>
    <lineage>
        <taxon>Eukaryota</taxon>
        <taxon>Metazoa</taxon>
        <taxon>Spiralia</taxon>
        <taxon>Lophotrochozoa</taxon>
        <taxon>Mollusca</taxon>
        <taxon>Gastropoda</taxon>
        <taxon>Patellogastropoda</taxon>
        <taxon>Lottioidea</taxon>
        <taxon>Lottiidae</taxon>
        <taxon>Lottia</taxon>
    </lineage>
</organism>
<feature type="compositionally biased region" description="Basic residues" evidence="2">
    <location>
        <begin position="612"/>
        <end position="623"/>
    </location>
</feature>
<dbReference type="OMA" id="FEDMEAT"/>
<feature type="coiled-coil region" evidence="1">
    <location>
        <begin position="23"/>
        <end position="50"/>
    </location>
</feature>
<dbReference type="OrthoDB" id="6154712at2759"/>
<dbReference type="STRING" id="225164.V4AA87"/>
<evidence type="ECO:0000256" key="2">
    <source>
        <dbReference type="SAM" id="MobiDB-lite"/>
    </source>
</evidence>
<feature type="compositionally biased region" description="Acidic residues" evidence="2">
    <location>
        <begin position="203"/>
        <end position="224"/>
    </location>
</feature>
<protein>
    <submittedName>
        <fullName evidence="3">Uncharacterized protein</fullName>
    </submittedName>
</protein>
<reference evidence="3 4" key="1">
    <citation type="journal article" date="2013" name="Nature">
        <title>Insights into bilaterian evolution from three spiralian genomes.</title>
        <authorList>
            <person name="Simakov O."/>
            <person name="Marletaz F."/>
            <person name="Cho S.J."/>
            <person name="Edsinger-Gonzales E."/>
            <person name="Havlak P."/>
            <person name="Hellsten U."/>
            <person name="Kuo D.H."/>
            <person name="Larsson T."/>
            <person name="Lv J."/>
            <person name="Arendt D."/>
            <person name="Savage R."/>
            <person name="Osoegawa K."/>
            <person name="de Jong P."/>
            <person name="Grimwood J."/>
            <person name="Chapman J.A."/>
            <person name="Shapiro H."/>
            <person name="Aerts A."/>
            <person name="Otillar R.P."/>
            <person name="Terry A.Y."/>
            <person name="Boore J.L."/>
            <person name="Grigoriev I.V."/>
            <person name="Lindberg D.R."/>
            <person name="Seaver E.C."/>
            <person name="Weisblat D.A."/>
            <person name="Putnam N.H."/>
            <person name="Rokhsar D.S."/>
        </authorList>
    </citation>
    <scope>NUCLEOTIDE SEQUENCE [LARGE SCALE GENOMIC DNA]</scope>
</reference>
<accession>V4AA87</accession>
<dbReference type="CTD" id="20239221"/>
<feature type="compositionally biased region" description="Polar residues" evidence="2">
    <location>
        <begin position="530"/>
        <end position="545"/>
    </location>
</feature>
<gene>
    <name evidence="3" type="ORF">LOTGIDRAFT_162988</name>
</gene>
<keyword evidence="1" id="KW-0175">Coiled coil</keyword>
<keyword evidence="4" id="KW-1185">Reference proteome</keyword>
<feature type="region of interest" description="Disordered" evidence="2">
    <location>
        <begin position="366"/>
        <end position="722"/>
    </location>
</feature>